<feature type="domain" description="Secretion system C-terminal sorting" evidence="6">
    <location>
        <begin position="721"/>
        <end position="792"/>
    </location>
</feature>
<dbReference type="InterPro" id="IPR033764">
    <property type="entry name" value="Sdr_B"/>
</dbReference>
<dbReference type="NCBIfam" id="TIGR04183">
    <property type="entry name" value="Por_Secre_tail"/>
    <property type="match status" value="1"/>
</dbReference>
<organism evidence="7 8">
    <name type="scientific">Ravibacter arvi</name>
    <dbReference type="NCBI Taxonomy" id="2051041"/>
    <lineage>
        <taxon>Bacteria</taxon>
        <taxon>Pseudomonadati</taxon>
        <taxon>Bacteroidota</taxon>
        <taxon>Cytophagia</taxon>
        <taxon>Cytophagales</taxon>
        <taxon>Spirosomataceae</taxon>
        <taxon>Ravibacter</taxon>
    </lineage>
</organism>
<dbReference type="SUPFAM" id="SSF63825">
    <property type="entry name" value="YWTD domain"/>
    <property type="match status" value="1"/>
</dbReference>
<keyword evidence="3 4" id="KW-0732">Signal</keyword>
<feature type="signal peptide" evidence="4">
    <location>
        <begin position="1"/>
        <end position="25"/>
    </location>
</feature>
<evidence type="ECO:0000256" key="4">
    <source>
        <dbReference type="SAM" id="SignalP"/>
    </source>
</evidence>
<dbReference type="Gene3D" id="2.60.40.10">
    <property type="entry name" value="Immunoglobulins"/>
    <property type="match status" value="1"/>
</dbReference>
<evidence type="ECO:0000313" key="7">
    <source>
        <dbReference type="EMBL" id="GAA4433695.1"/>
    </source>
</evidence>
<dbReference type="InterPro" id="IPR026444">
    <property type="entry name" value="Secre_tail"/>
</dbReference>
<dbReference type="Pfam" id="PF17210">
    <property type="entry name" value="SdrD_B"/>
    <property type="match status" value="1"/>
</dbReference>
<comment type="caution">
    <text evidence="7">The sequence shown here is derived from an EMBL/GenBank/DDBJ whole genome shotgun (WGS) entry which is preliminary data.</text>
</comment>
<gene>
    <name evidence="7" type="ORF">GCM10023091_07540</name>
</gene>
<name>A0ABP8LRH1_9BACT</name>
<evidence type="ECO:0000259" key="5">
    <source>
        <dbReference type="Pfam" id="PF17210"/>
    </source>
</evidence>
<proteinExistence type="predicted"/>
<evidence type="ECO:0000313" key="8">
    <source>
        <dbReference type="Proteomes" id="UP001501508"/>
    </source>
</evidence>
<dbReference type="InterPro" id="IPR013783">
    <property type="entry name" value="Ig-like_fold"/>
</dbReference>
<dbReference type="SUPFAM" id="SSF49464">
    <property type="entry name" value="Carboxypeptidase regulatory domain-like"/>
    <property type="match status" value="1"/>
</dbReference>
<evidence type="ECO:0000256" key="2">
    <source>
        <dbReference type="ARBA" id="ARBA00022525"/>
    </source>
</evidence>
<comment type="subcellular location">
    <subcellularLocation>
        <location evidence="1">Secreted</location>
    </subcellularLocation>
</comment>
<dbReference type="InterPro" id="IPR008969">
    <property type="entry name" value="CarboxyPept-like_regulatory"/>
</dbReference>
<keyword evidence="8" id="KW-1185">Reference proteome</keyword>
<sequence>MRVRQKYALYFVILFAQAGFQFASAQVSGKVVIGGHSHASSVSLSGAIVSAYGNNGSEPEALLAQAVSDENGQYYLDIPAGKRVRVVFSHQDFSSSTYSVRYLQSPRSNLDWTATTAESDTVYAAAPVYIQGKGNDSTYSLVAVSLTGNAALPAKKLATSGLTGALWGVAYDKRGRQLFSSAFSKRHVGYGILGTGGIYRTDWQSGKTYPYLDLQALGIPTGADRHGGLSGNELSKSRDSLLINDVGRISLGGMAIGADNRLYLMNLHNKTLYGINIPADTSARPTVADIESFPVPVDGCKGGDCRPFAVTAYQGLVYIGTVCDAAKSGKPADLKAFVYQLDPKTREFKPVFTCSLDYPRGEAMAGLGSSQWNAWTDDFRKALNSDFPSFAHHPQPVLSSIAFDQDGSMILGIMDRFGHLSGVGQPDPEGKMAVNGITAGDIIRVARQDKNSFSGRRFKLEADGSTGTFTSKGRGNLQGPAGGEFFFRDGFYEVQPGGGERIIREETANGSVAVLPRTGEILSSAHEPDTTFNTAGIRAFYRTNGQNARSWDFFSNAQPGTFGKANGIGGIEVISGEVGSPISGRVWLDLNQDGIQDIEEPGLGGVPVELWKNESKLAVARSDQDGLYQFKDDNLPAGIKTGAQYQVKVPTGSLGMKIPTRARAWSPDAGNVAVQHDGIAVIDAKTERFTPETPRSWNFGLAQTLEWDTQAGNKVQQLFAYPNPASDWVNIKLRSEGSAVEVKVIDTNGRQLFQRQIPSASEQLSTSFDVSKWPSGSYILIATWVENKETRSVILQKN</sequence>
<protein>
    <recommendedName>
        <fullName evidence="9">Secretion system C-terminal sorting domain-containing protein</fullName>
    </recommendedName>
</protein>
<keyword evidence="2" id="KW-0964">Secreted</keyword>
<accession>A0ABP8LRH1</accession>
<feature type="domain" description="SD-repeat containing protein B" evidence="5">
    <location>
        <begin position="584"/>
        <end position="656"/>
    </location>
</feature>
<evidence type="ECO:0008006" key="9">
    <source>
        <dbReference type="Google" id="ProtNLM"/>
    </source>
</evidence>
<feature type="chain" id="PRO_5046926496" description="Secretion system C-terminal sorting domain-containing protein" evidence="4">
    <location>
        <begin position="26"/>
        <end position="798"/>
    </location>
</feature>
<dbReference type="RefSeq" id="WP_345026720.1">
    <property type="nucleotide sequence ID" value="NZ_BAABEY010000009.1"/>
</dbReference>
<evidence type="ECO:0000256" key="1">
    <source>
        <dbReference type="ARBA" id="ARBA00004613"/>
    </source>
</evidence>
<evidence type="ECO:0000259" key="6">
    <source>
        <dbReference type="Pfam" id="PF18962"/>
    </source>
</evidence>
<dbReference type="EMBL" id="BAABEY010000009">
    <property type="protein sequence ID" value="GAA4433695.1"/>
    <property type="molecule type" value="Genomic_DNA"/>
</dbReference>
<reference evidence="8" key="1">
    <citation type="journal article" date="2019" name="Int. J. Syst. Evol. Microbiol.">
        <title>The Global Catalogue of Microorganisms (GCM) 10K type strain sequencing project: providing services to taxonomists for standard genome sequencing and annotation.</title>
        <authorList>
            <consortium name="The Broad Institute Genomics Platform"/>
            <consortium name="The Broad Institute Genome Sequencing Center for Infectious Disease"/>
            <person name="Wu L."/>
            <person name="Ma J."/>
        </authorList>
    </citation>
    <scope>NUCLEOTIDE SEQUENCE [LARGE SCALE GENOMIC DNA]</scope>
    <source>
        <strain evidence="8">JCM 31920</strain>
    </source>
</reference>
<dbReference type="Pfam" id="PF18962">
    <property type="entry name" value="Por_Secre_tail"/>
    <property type="match status" value="1"/>
</dbReference>
<dbReference type="Proteomes" id="UP001501508">
    <property type="component" value="Unassembled WGS sequence"/>
</dbReference>
<dbReference type="SUPFAM" id="SSF117074">
    <property type="entry name" value="Hypothetical protein PA1324"/>
    <property type="match status" value="1"/>
</dbReference>
<evidence type="ECO:0000256" key="3">
    <source>
        <dbReference type="ARBA" id="ARBA00022729"/>
    </source>
</evidence>